<dbReference type="Gene3D" id="1.10.10.10">
    <property type="entry name" value="Winged helix-like DNA-binding domain superfamily/Winged helix DNA-binding domain"/>
    <property type="match status" value="1"/>
</dbReference>
<reference evidence="4" key="1">
    <citation type="submission" date="2021-03" db="EMBL/GenBank/DDBJ databases">
        <authorList>
            <person name="Bekaert M."/>
        </authorList>
    </citation>
    <scope>NUCLEOTIDE SEQUENCE</scope>
</reference>
<evidence type="ECO:0000256" key="1">
    <source>
        <dbReference type="SAM" id="Coils"/>
    </source>
</evidence>
<dbReference type="Pfam" id="PF00610">
    <property type="entry name" value="DEP"/>
    <property type="match status" value="1"/>
</dbReference>
<dbReference type="InterPro" id="IPR000591">
    <property type="entry name" value="DEP_dom"/>
</dbReference>
<feature type="coiled-coil region" evidence="1">
    <location>
        <begin position="163"/>
        <end position="190"/>
    </location>
</feature>
<protein>
    <recommendedName>
        <fullName evidence="3">DEP domain-containing protein</fullName>
    </recommendedName>
</protein>
<dbReference type="GO" id="GO:0035556">
    <property type="term" value="P:intracellular signal transduction"/>
    <property type="evidence" value="ECO:0007669"/>
    <property type="project" value="InterPro"/>
</dbReference>
<feature type="region of interest" description="Disordered" evidence="2">
    <location>
        <begin position="1"/>
        <end position="67"/>
    </location>
</feature>
<feature type="compositionally biased region" description="Basic residues" evidence="2">
    <location>
        <begin position="1"/>
        <end position="17"/>
    </location>
</feature>
<dbReference type="Pfam" id="PF04784">
    <property type="entry name" value="DUF547"/>
    <property type="match status" value="1"/>
</dbReference>
<dbReference type="InterPro" id="IPR051548">
    <property type="entry name" value="Grx-like_ET"/>
</dbReference>
<dbReference type="SMART" id="SM00049">
    <property type="entry name" value="DEP"/>
    <property type="match status" value="1"/>
</dbReference>
<dbReference type="OrthoDB" id="418495at2759"/>
<dbReference type="CDD" id="cd04371">
    <property type="entry name" value="DEP"/>
    <property type="match status" value="1"/>
</dbReference>
<dbReference type="SUPFAM" id="SSF46785">
    <property type="entry name" value="Winged helix' DNA-binding domain"/>
    <property type="match status" value="1"/>
</dbReference>
<feature type="region of interest" description="Disordered" evidence="2">
    <location>
        <begin position="824"/>
        <end position="843"/>
    </location>
</feature>
<dbReference type="InterPro" id="IPR036388">
    <property type="entry name" value="WH-like_DNA-bd_sf"/>
</dbReference>
<dbReference type="Gene3D" id="3.60.10.10">
    <property type="entry name" value="Endonuclease/exonuclease/phosphatase"/>
    <property type="match status" value="1"/>
</dbReference>
<gene>
    <name evidence="4" type="ORF">MEDL_7662</name>
</gene>
<sequence>MNSKKNGKSGTKRKKSKGQNDSGENPSKLTTNSAHARNKKTNNVNEIKTVNNSKSEGKPTSVDNLSTKKMNMNTYCMSPNVQQMQIPQSNMQMFNQRSPEFFTGATSSPFPNMMQPVMQSTMNQGTDTQGIIEALVLKVDKIFEKLTTLDKVNEKLCKFESTMNNLVKNVDKVSKRMDDVEKSMEFVNEQFEISKTDHMTVTSSVSQLQAGFNDMSLDVDNLKSDLSNLHDKHLDLQTRSMRENLVFTGLPLTNETEDTEDLLRQFMRNEMKMDSAIDFHRAHRFGKESSVKDRQNRNLYNTRPIVCRFKNFKDREQSKLLYPEFRNLLQEHDIVCFSETKLDDLDDISLENFTFYCKNRKKFSNYRSGGLAFGHKSSLNNYITPIDSNCPFVFWFKICKKLVQLPQDLICGVIYIPPINTLYTADDAISEIEIELHNMYKDSQYVCLFGDFNSRTGTLADFYDIDDFDDTFVNELIDFNEFSEIGILDDLGIPRKRNSQDQTVNTYGRKLISFCKNNNIFILNGRFLSDKVGNPTSRNSSVVDYVMGSANIFHKIVDFEIMQFSNLYSDIHKPIFLQLDCNVKTDMLKENTCIRNNEKYIGKWKHEKSTDFKSNINRDEVNDLLSHILEIHDDISKVDQNSVNEIVTNVTKILLDSAEKTFGVVTKDCRNSKEEYNNKEWFNHDCKNSRRDYRKSLRLYKHYGSNIFKVRLRNSEKMYKKTMDDSIRLYNHDLKKKMKELRMKKPRDFWKIFNKFKRPVNNDIDIKQFYDFFKEMNKDTLNRENIELDNNFDGDRSNYFLNKTITRDEITDKPTFAALVKEVQENEVPTSGPQPPDPSTALEETELSGFTCELDEYAQLVKDLRASGLIKDNRQGLLTVHKNSFSGKEFVDWIVKTKELDRSIALEMGQALIDKHFGHNVKSKETFQDADVYYRLLDDDESEALNSGTMSDCEPRPAGEVGEDIRKLILKIYNVFLSKDGRKVNYKGISTSSEFEVYKTRTKELQRVQVATASREEKLAFFINIYNALVVHANVVKGPPNGLWQRYKFFNTVKYIIGGHSYSLQDIENGVLRANRKGVGMFTKPFSKSDPRFKIALEKHEPLIHFALVCGAKSCPPIKTYSVEHIYGELKAAAEAFLEGDDGVFVDMNKKQIKLSKILDWYQEDFGKNKEEVVQWIILHIAEETRKNNFKNLLLVKITKSAT</sequence>
<organism evidence="4 5">
    <name type="scientific">Mytilus edulis</name>
    <name type="common">Blue mussel</name>
    <dbReference type="NCBI Taxonomy" id="6550"/>
    <lineage>
        <taxon>Eukaryota</taxon>
        <taxon>Metazoa</taxon>
        <taxon>Spiralia</taxon>
        <taxon>Lophotrochozoa</taxon>
        <taxon>Mollusca</taxon>
        <taxon>Bivalvia</taxon>
        <taxon>Autobranchia</taxon>
        <taxon>Pteriomorphia</taxon>
        <taxon>Mytilida</taxon>
        <taxon>Mytiloidea</taxon>
        <taxon>Mytilidae</taxon>
        <taxon>Mytilinae</taxon>
        <taxon>Mytilus</taxon>
    </lineage>
</organism>
<accession>A0A8S3Q908</accession>
<feature type="compositionally biased region" description="Polar residues" evidence="2">
    <location>
        <begin position="19"/>
        <end position="54"/>
    </location>
</feature>
<dbReference type="AlphaFoldDB" id="A0A8S3Q908"/>
<keyword evidence="5" id="KW-1185">Reference proteome</keyword>
<feature type="domain" description="DEP" evidence="3">
    <location>
        <begin position="865"/>
        <end position="938"/>
    </location>
</feature>
<dbReference type="PANTHER" id="PTHR34386:SF1">
    <property type="entry name" value="GLUTAREDOXIN-LIKE PROTEIN NRDH"/>
    <property type="match status" value="1"/>
</dbReference>
<name>A0A8S3Q908_MYTED</name>
<keyword evidence="1" id="KW-0175">Coiled coil</keyword>
<dbReference type="EMBL" id="CAJPWZ010000403">
    <property type="protein sequence ID" value="CAG2192503.1"/>
    <property type="molecule type" value="Genomic_DNA"/>
</dbReference>
<evidence type="ECO:0000259" key="3">
    <source>
        <dbReference type="PROSITE" id="PS50186"/>
    </source>
</evidence>
<comment type="caution">
    <text evidence="4">The sequence shown here is derived from an EMBL/GenBank/DDBJ whole genome shotgun (WGS) entry which is preliminary data.</text>
</comment>
<dbReference type="Gene3D" id="3.30.70.1820">
    <property type="entry name" value="L1 transposable element, RRM domain"/>
    <property type="match status" value="1"/>
</dbReference>
<dbReference type="PANTHER" id="PTHR34386">
    <property type="entry name" value="GLUTAREDOXIN"/>
    <property type="match status" value="1"/>
</dbReference>
<evidence type="ECO:0000313" key="5">
    <source>
        <dbReference type="Proteomes" id="UP000683360"/>
    </source>
</evidence>
<evidence type="ECO:0000313" key="4">
    <source>
        <dbReference type="EMBL" id="CAG2192503.1"/>
    </source>
</evidence>
<dbReference type="GO" id="GO:0009055">
    <property type="term" value="F:electron transfer activity"/>
    <property type="evidence" value="ECO:0007669"/>
    <property type="project" value="TreeGrafter"/>
</dbReference>
<dbReference type="Proteomes" id="UP000683360">
    <property type="component" value="Unassembled WGS sequence"/>
</dbReference>
<proteinExistence type="predicted"/>
<evidence type="ECO:0000256" key="2">
    <source>
        <dbReference type="SAM" id="MobiDB-lite"/>
    </source>
</evidence>
<dbReference type="GO" id="GO:0045454">
    <property type="term" value="P:cell redox homeostasis"/>
    <property type="evidence" value="ECO:0007669"/>
    <property type="project" value="TreeGrafter"/>
</dbReference>
<dbReference type="InterPro" id="IPR006869">
    <property type="entry name" value="DUF547"/>
</dbReference>
<dbReference type="InterPro" id="IPR036390">
    <property type="entry name" value="WH_DNA-bd_sf"/>
</dbReference>
<dbReference type="InterPro" id="IPR036691">
    <property type="entry name" value="Endo/exonu/phosph_ase_sf"/>
</dbReference>
<dbReference type="SUPFAM" id="SSF56219">
    <property type="entry name" value="DNase I-like"/>
    <property type="match status" value="1"/>
</dbReference>
<dbReference type="PROSITE" id="PS50186">
    <property type="entry name" value="DEP"/>
    <property type="match status" value="1"/>
</dbReference>